<keyword evidence="1" id="KW-0812">Transmembrane</keyword>
<feature type="transmembrane region" description="Helical" evidence="1">
    <location>
        <begin position="7"/>
        <end position="29"/>
    </location>
</feature>
<sequence length="30" mass="3275">MKYVGDFTSILIGLALGLIGEVAPFLLYLF</sequence>
<keyword evidence="1" id="KW-1133">Transmembrane helix</keyword>
<accession>A0A495S048</accession>
<reference evidence="2 3" key="1">
    <citation type="submission" date="2018-10" db="EMBL/GenBank/DDBJ databases">
        <title>Genomic Encyclopedia of Archaeal and Bacterial Type Strains, Phase II (KMG-II): from individual species to whole genera.</title>
        <authorList>
            <person name="Goeker M."/>
        </authorList>
    </citation>
    <scope>NUCLEOTIDE SEQUENCE [LARGE SCALE GENOMIC DNA]</scope>
    <source>
        <strain evidence="2 3">DSM 15094</strain>
    </source>
</reference>
<keyword evidence="3" id="KW-1185">Reference proteome</keyword>
<name>A0A495S048_9FLAO</name>
<organism evidence="2 3">
    <name type="scientific">Flavobacterium limicola</name>
    <dbReference type="NCBI Taxonomy" id="180441"/>
    <lineage>
        <taxon>Bacteria</taxon>
        <taxon>Pseudomonadati</taxon>
        <taxon>Bacteroidota</taxon>
        <taxon>Flavobacteriia</taxon>
        <taxon>Flavobacteriales</taxon>
        <taxon>Flavobacteriaceae</taxon>
        <taxon>Flavobacterium</taxon>
    </lineage>
</organism>
<keyword evidence="1" id="KW-0472">Membrane</keyword>
<dbReference type="AlphaFoldDB" id="A0A495S048"/>
<protein>
    <submittedName>
        <fullName evidence="2">Uncharacterized protein</fullName>
    </submittedName>
</protein>
<evidence type="ECO:0000256" key="1">
    <source>
        <dbReference type="SAM" id="Phobius"/>
    </source>
</evidence>
<dbReference type="EMBL" id="RBXA01000003">
    <property type="protein sequence ID" value="RKS92538.1"/>
    <property type="molecule type" value="Genomic_DNA"/>
</dbReference>
<proteinExistence type="predicted"/>
<evidence type="ECO:0000313" key="2">
    <source>
        <dbReference type="EMBL" id="RKS92538.1"/>
    </source>
</evidence>
<gene>
    <name evidence="2" type="ORF">BC952_2441</name>
</gene>
<comment type="caution">
    <text evidence="2">The sequence shown here is derived from an EMBL/GenBank/DDBJ whole genome shotgun (WGS) entry which is preliminary data.</text>
</comment>
<evidence type="ECO:0000313" key="3">
    <source>
        <dbReference type="Proteomes" id="UP000280091"/>
    </source>
</evidence>
<dbReference type="Proteomes" id="UP000280091">
    <property type="component" value="Unassembled WGS sequence"/>
</dbReference>